<feature type="region of interest" description="Disordered" evidence="2">
    <location>
        <begin position="44"/>
        <end position="63"/>
    </location>
</feature>
<reference evidence="3" key="1">
    <citation type="journal article" date="2014" name="Nat. Commun.">
        <title>The rainbow trout genome provides novel insights into evolution after whole-genome duplication in vertebrates.</title>
        <authorList>
            <person name="Berthelot C."/>
            <person name="Brunet F."/>
            <person name="Chalopin D."/>
            <person name="Juanchich A."/>
            <person name="Bernard M."/>
            <person name="Noel B."/>
            <person name="Bento P."/>
            <person name="Da Silva C."/>
            <person name="Labadie K."/>
            <person name="Alberti A."/>
            <person name="Aury J.M."/>
            <person name="Louis A."/>
            <person name="Dehais P."/>
            <person name="Bardou P."/>
            <person name="Montfort J."/>
            <person name="Klopp C."/>
            <person name="Cabau C."/>
            <person name="Gaspin C."/>
            <person name="Thorgaard G.H."/>
            <person name="Boussaha M."/>
            <person name="Quillet E."/>
            <person name="Guyomard R."/>
            <person name="Galiana D."/>
            <person name="Bobe J."/>
            <person name="Volff J.N."/>
            <person name="Genet C."/>
            <person name="Wincker P."/>
            <person name="Jaillon O."/>
            <person name="Roest Crollius H."/>
            <person name="Guiguen Y."/>
        </authorList>
    </citation>
    <scope>NUCLEOTIDE SEQUENCE [LARGE SCALE GENOMIC DNA]</scope>
</reference>
<dbReference type="InterPro" id="IPR036220">
    <property type="entry name" value="UDP-Glc/GDP-Man_DH_C_sf"/>
</dbReference>
<dbReference type="InterPro" id="IPR028356">
    <property type="entry name" value="UDPglc_DH_euk"/>
</dbReference>
<name>A0A060ZLI0_ONCMY</name>
<sequence>MLSPPSFSPFLSLPPSFSPPFPPPSLLPPFPPFPPSPSLPPSLLPSLPPSLPPPSSSPSPPPPLPPLLLLPSSSFLFTPFSLLPLSQPPSPSSSSLLPVPPPPSLQVIDMNEYQRRRFACRIIDCLFNTVTGKKIALLGFSFKKDTGDTRYLFSYLLFFSSPPRSLSSSSFPLFLLVPSLLFLLLLKHQFLSLALSQFKGLYFHGKLR</sequence>
<dbReference type="SUPFAM" id="SSF52413">
    <property type="entry name" value="UDP-glucose/GDP-mannose dehydrogenase C-terminal domain"/>
    <property type="match status" value="1"/>
</dbReference>
<gene>
    <name evidence="3" type="ORF">GSONMT00018954001</name>
</gene>
<organism evidence="3 4">
    <name type="scientific">Oncorhynchus mykiss</name>
    <name type="common">Rainbow trout</name>
    <name type="synonym">Salmo gairdneri</name>
    <dbReference type="NCBI Taxonomy" id="8022"/>
    <lineage>
        <taxon>Eukaryota</taxon>
        <taxon>Metazoa</taxon>
        <taxon>Chordata</taxon>
        <taxon>Craniata</taxon>
        <taxon>Vertebrata</taxon>
        <taxon>Euteleostomi</taxon>
        <taxon>Actinopterygii</taxon>
        <taxon>Neopterygii</taxon>
        <taxon>Teleostei</taxon>
        <taxon>Protacanthopterygii</taxon>
        <taxon>Salmoniformes</taxon>
        <taxon>Salmonidae</taxon>
        <taxon>Salmoninae</taxon>
        <taxon>Oncorhynchus</taxon>
    </lineage>
</organism>
<dbReference type="GO" id="GO:0003979">
    <property type="term" value="F:UDP-glucose 6-dehydrogenase activity"/>
    <property type="evidence" value="ECO:0007669"/>
    <property type="project" value="UniProtKB-EC"/>
</dbReference>
<dbReference type="EMBL" id="FR966874">
    <property type="protein sequence ID" value="CDR03567.1"/>
    <property type="molecule type" value="Genomic_DNA"/>
</dbReference>
<dbReference type="PaxDb" id="8022-A0A060ZLI0"/>
<protein>
    <submittedName>
        <fullName evidence="3">Uncharacterized protein</fullName>
    </submittedName>
</protein>
<evidence type="ECO:0000256" key="1">
    <source>
        <dbReference type="ARBA" id="ARBA00047473"/>
    </source>
</evidence>
<dbReference type="Proteomes" id="UP000193380">
    <property type="component" value="Unassembled WGS sequence"/>
</dbReference>
<evidence type="ECO:0000313" key="3">
    <source>
        <dbReference type="EMBL" id="CDR03567.1"/>
    </source>
</evidence>
<evidence type="ECO:0000313" key="4">
    <source>
        <dbReference type="Proteomes" id="UP000193380"/>
    </source>
</evidence>
<dbReference type="PANTHER" id="PTHR11374">
    <property type="entry name" value="UDP-GLUCOSE DEHYDROGENASE/UDP-MANNAC DEHYDROGENASE"/>
    <property type="match status" value="1"/>
</dbReference>
<dbReference type="AlphaFoldDB" id="A0A060ZLI0"/>
<dbReference type="STRING" id="8022.A0A060ZLI0"/>
<proteinExistence type="predicted"/>
<evidence type="ECO:0000256" key="2">
    <source>
        <dbReference type="SAM" id="MobiDB-lite"/>
    </source>
</evidence>
<dbReference type="Gene3D" id="3.40.50.720">
    <property type="entry name" value="NAD(P)-binding Rossmann-like Domain"/>
    <property type="match status" value="1"/>
</dbReference>
<dbReference type="PRINTS" id="PR01217">
    <property type="entry name" value="PRICHEXTENSN"/>
</dbReference>
<dbReference type="GO" id="GO:0005634">
    <property type="term" value="C:nucleus"/>
    <property type="evidence" value="ECO:0007669"/>
    <property type="project" value="TreeGrafter"/>
</dbReference>
<dbReference type="GO" id="GO:0006024">
    <property type="term" value="P:glycosaminoglycan biosynthetic process"/>
    <property type="evidence" value="ECO:0007669"/>
    <property type="project" value="TreeGrafter"/>
</dbReference>
<dbReference type="PANTHER" id="PTHR11374:SF59">
    <property type="entry name" value="UDP-GLUCOSE 6-DEHYDROGENASE"/>
    <property type="match status" value="1"/>
</dbReference>
<comment type="catalytic activity">
    <reaction evidence="1">
        <text>UDP-alpha-D-glucose + 2 NAD(+) + H2O = UDP-alpha-D-glucuronate + 2 NADH + 3 H(+)</text>
        <dbReference type="Rhea" id="RHEA:23596"/>
        <dbReference type="ChEBI" id="CHEBI:15377"/>
        <dbReference type="ChEBI" id="CHEBI:15378"/>
        <dbReference type="ChEBI" id="CHEBI:57540"/>
        <dbReference type="ChEBI" id="CHEBI:57945"/>
        <dbReference type="ChEBI" id="CHEBI:58052"/>
        <dbReference type="ChEBI" id="CHEBI:58885"/>
        <dbReference type="EC" id="1.1.1.22"/>
    </reaction>
</comment>
<accession>A0A060ZLI0</accession>
<reference evidence="3" key="2">
    <citation type="submission" date="2014-03" db="EMBL/GenBank/DDBJ databases">
        <authorList>
            <person name="Genoscope - CEA"/>
        </authorList>
    </citation>
    <scope>NUCLEOTIDE SEQUENCE</scope>
</reference>